<accession>A0A2K8P7C0</accession>
<dbReference type="GO" id="GO:0016301">
    <property type="term" value="F:kinase activity"/>
    <property type="evidence" value="ECO:0007669"/>
    <property type="project" value="UniProtKB-KW"/>
</dbReference>
<dbReference type="SUPFAM" id="SSF53067">
    <property type="entry name" value="Actin-like ATPase domain"/>
    <property type="match status" value="1"/>
</dbReference>
<protein>
    <recommendedName>
        <fullName evidence="1">Anhydro-N-acetylmuramic acid kinase</fullName>
        <ecNumber evidence="1">2.7.1.170</ecNumber>
    </recommendedName>
    <alternativeName>
        <fullName evidence="1">AnhMurNAc kinase</fullName>
    </alternativeName>
</protein>
<keyword evidence="3" id="KW-1185">Reference proteome</keyword>
<dbReference type="UniPathway" id="UPA00544"/>
<keyword evidence="1 2" id="KW-0808">Transferase</keyword>
<dbReference type="UniPathway" id="UPA00343"/>
<comment type="pathway">
    <text evidence="1">Cell wall biogenesis; peptidoglycan recycling.</text>
</comment>
<evidence type="ECO:0000313" key="2">
    <source>
        <dbReference type="EMBL" id="ATZ22644.1"/>
    </source>
</evidence>
<dbReference type="PANTHER" id="PTHR30605:SF0">
    <property type="entry name" value="ANHYDRO-N-ACETYLMURAMIC ACID KINASE"/>
    <property type="match status" value="1"/>
</dbReference>
<proteinExistence type="inferred from homology"/>
<dbReference type="InterPro" id="IPR043129">
    <property type="entry name" value="ATPase_NBD"/>
</dbReference>
<evidence type="ECO:0000256" key="1">
    <source>
        <dbReference type="HAMAP-Rule" id="MF_01270"/>
    </source>
</evidence>
<dbReference type="Proteomes" id="UP000231791">
    <property type="component" value="Chromosome"/>
</dbReference>
<dbReference type="Gene3D" id="3.30.420.40">
    <property type="match status" value="2"/>
</dbReference>
<comment type="catalytic activity">
    <reaction evidence="1">
        <text>1,6-anhydro-N-acetyl-beta-muramate + ATP + H2O = N-acetyl-D-muramate 6-phosphate + ADP + H(+)</text>
        <dbReference type="Rhea" id="RHEA:24952"/>
        <dbReference type="ChEBI" id="CHEBI:15377"/>
        <dbReference type="ChEBI" id="CHEBI:15378"/>
        <dbReference type="ChEBI" id="CHEBI:30616"/>
        <dbReference type="ChEBI" id="CHEBI:58690"/>
        <dbReference type="ChEBI" id="CHEBI:58722"/>
        <dbReference type="ChEBI" id="CHEBI:456216"/>
        <dbReference type="EC" id="2.7.1.170"/>
    </reaction>
</comment>
<dbReference type="GO" id="GO:0016773">
    <property type="term" value="F:phosphotransferase activity, alcohol group as acceptor"/>
    <property type="evidence" value="ECO:0007669"/>
    <property type="project" value="UniProtKB-UniRule"/>
</dbReference>
<dbReference type="Pfam" id="PF03702">
    <property type="entry name" value="AnmK"/>
    <property type="match status" value="1"/>
</dbReference>
<comment type="similarity">
    <text evidence="1">Belongs to the anhydro-N-acetylmuramic acid kinase family.</text>
</comment>
<dbReference type="KEGG" id="slx:SLAV_03680"/>
<dbReference type="GO" id="GO:0097175">
    <property type="term" value="P:1,6-anhydro-N-acetyl-beta-muramic acid catabolic process"/>
    <property type="evidence" value="ECO:0007669"/>
    <property type="project" value="UniProtKB-UniRule"/>
</dbReference>
<dbReference type="OrthoDB" id="9763949at2"/>
<comment type="pathway">
    <text evidence="1">Amino-sugar metabolism; 1,6-anhydro-N-acetylmuramate degradation.</text>
</comment>
<dbReference type="GeneID" id="49381878"/>
<dbReference type="EMBL" id="CP024985">
    <property type="protein sequence ID" value="ATZ22644.1"/>
    <property type="molecule type" value="Genomic_DNA"/>
</dbReference>
<dbReference type="GO" id="GO:0005524">
    <property type="term" value="F:ATP binding"/>
    <property type="evidence" value="ECO:0007669"/>
    <property type="project" value="UniProtKB-UniRule"/>
</dbReference>
<name>A0A2K8P7C0_STRLA</name>
<dbReference type="HAMAP" id="MF_01270">
    <property type="entry name" value="AnhMurNAc_kinase"/>
    <property type="match status" value="1"/>
</dbReference>
<evidence type="ECO:0000313" key="3">
    <source>
        <dbReference type="Proteomes" id="UP000231791"/>
    </source>
</evidence>
<dbReference type="NCBIfam" id="NF007146">
    <property type="entry name" value="PRK09585.2-6"/>
    <property type="match status" value="1"/>
</dbReference>
<keyword evidence="1 2" id="KW-0418">Kinase</keyword>
<dbReference type="EC" id="2.7.1.170" evidence="1"/>
<sequence length="416" mass="42417">MRVVGLMSGTSYDAVDAAAADLTLDEDGTLRLVPLGMVSAPYEDTLRAALAAALPPAPTTLGDVCRLDTRIGQAFAALAVRADRELCAGRAELMASHGQTVFHWADAGRVHGTLQIGSPAWIAEATGRPVVSDFRPRDVAAGGQGAPLVSLVDLMLLRGRPGVPAALNIGGIANLTVLPATGPPLAFDTGPGNALLDAAVRELTAGRLDHDADGALAAAGRVHPPLLRRLLDEPYYRLPAPKTTGKELFHPGHLRAALAPHPGLAPQDVLATLTRLTARTVADALRPLRATEVIASGGGTRNPALMAALREELPPGTALLTSDALGLPAAAKEAYAFAVLGFLTVHGLPGNAPDCTGARGPRVLGSLTPGRRPLTLPPAPTRPPGVLVIGDRSAGDGRCVSAAAASAASYRPAAGG</sequence>
<dbReference type="AlphaFoldDB" id="A0A2K8P7C0"/>
<dbReference type="PANTHER" id="PTHR30605">
    <property type="entry name" value="ANHYDRO-N-ACETYLMURAMIC ACID KINASE"/>
    <property type="match status" value="1"/>
</dbReference>
<keyword evidence="1" id="KW-0067">ATP-binding</keyword>
<keyword evidence="1" id="KW-0119">Carbohydrate metabolism</keyword>
<reference evidence="2 3" key="1">
    <citation type="submission" date="2017-11" db="EMBL/GenBank/DDBJ databases">
        <title>Complete genome sequence of Streptomyces lavendulae subsp. lavendulae CCM 3239 (formerly 'Streptomyces aureofaciens CCM 3239'), the producer of the angucycline-type antibiotic auricin.</title>
        <authorList>
            <person name="Busche T."/>
            <person name="Novakova R."/>
            <person name="Al'Dilaimi A."/>
            <person name="Homerova D."/>
            <person name="Feckova L."/>
            <person name="Rezuchova B."/>
            <person name="Mingyar E."/>
            <person name="Csolleiova D."/>
            <person name="Bekeova C."/>
            <person name="Winkler A."/>
            <person name="Sevcikova B."/>
            <person name="Kalinowski J."/>
            <person name="Kormanec J."/>
            <person name="Ruckert C."/>
        </authorList>
    </citation>
    <scope>NUCLEOTIDE SEQUENCE [LARGE SCALE GENOMIC DNA]</scope>
    <source>
        <strain evidence="2 3">CCM 3239</strain>
    </source>
</reference>
<comment type="function">
    <text evidence="1">Catalyzes the specific phosphorylation of 1,6-anhydro-N-acetylmuramic acid (anhMurNAc) with the simultaneous cleavage of the 1,6-anhydro ring, generating MurNAc-6-P. Is required for the utilization of anhMurNAc either imported from the medium or derived from its own cell wall murein, and thus plays a role in cell wall recycling.</text>
</comment>
<gene>
    <name evidence="1 2" type="primary">anmK</name>
    <name evidence="2" type="ORF">SLAV_03680</name>
</gene>
<dbReference type="GO" id="GO:0009254">
    <property type="term" value="P:peptidoglycan turnover"/>
    <property type="evidence" value="ECO:0007669"/>
    <property type="project" value="UniProtKB-UniRule"/>
</dbReference>
<keyword evidence="1" id="KW-0547">Nucleotide-binding</keyword>
<organism evidence="2 3">
    <name type="scientific">Streptomyces lavendulae subsp. lavendulae</name>
    <dbReference type="NCBI Taxonomy" id="58340"/>
    <lineage>
        <taxon>Bacteria</taxon>
        <taxon>Bacillati</taxon>
        <taxon>Actinomycetota</taxon>
        <taxon>Actinomycetes</taxon>
        <taxon>Kitasatosporales</taxon>
        <taxon>Streptomycetaceae</taxon>
        <taxon>Streptomyces</taxon>
    </lineage>
</organism>
<feature type="binding site" evidence="1">
    <location>
        <begin position="9"/>
        <end position="16"/>
    </location>
    <ligand>
        <name>ATP</name>
        <dbReference type="ChEBI" id="CHEBI:30616"/>
    </ligand>
</feature>
<dbReference type="InterPro" id="IPR005338">
    <property type="entry name" value="Anhydro_N_Ac-Mur_kinase"/>
</dbReference>
<dbReference type="GO" id="GO:0006040">
    <property type="term" value="P:amino sugar metabolic process"/>
    <property type="evidence" value="ECO:0007669"/>
    <property type="project" value="InterPro"/>
</dbReference>
<dbReference type="RefSeq" id="WP_078950256.1">
    <property type="nucleotide sequence ID" value="NZ_CP024985.1"/>
</dbReference>